<sequence length="89" mass="10475">MNHGSYRDNILEMITLLEEGGHEHWKRWFQKSLSLLEAGDCQKSFAHTISAYGGMGSFNDVFWNLPKEKFVRLEEIRGRAWSYAKEHRT</sequence>
<evidence type="ECO:0000259" key="1">
    <source>
        <dbReference type="Pfam" id="PF22294"/>
    </source>
</evidence>
<feature type="domain" description="DUF6966" evidence="1">
    <location>
        <begin position="19"/>
        <end position="61"/>
    </location>
</feature>
<accession>A0ABT1P4W4</accession>
<protein>
    <recommendedName>
        <fullName evidence="1">DUF6966 domain-containing protein</fullName>
    </recommendedName>
</protein>
<dbReference type="Pfam" id="PF22294">
    <property type="entry name" value="DUF6966"/>
    <property type="match status" value="1"/>
</dbReference>
<comment type="caution">
    <text evidence="2">The sequence shown here is derived from an EMBL/GenBank/DDBJ whole genome shotgun (WGS) entry which is preliminary data.</text>
</comment>
<evidence type="ECO:0000313" key="2">
    <source>
        <dbReference type="EMBL" id="MCQ3831158.1"/>
    </source>
</evidence>
<dbReference type="Proteomes" id="UP001205566">
    <property type="component" value="Unassembled WGS sequence"/>
</dbReference>
<name>A0ABT1P4W4_9GAMM</name>
<reference evidence="2" key="1">
    <citation type="thesis" date="2020" institute="Technische Universitat Dresden" country="Dresden, Germany">
        <title>The Agarolytic System of Microbulbifer elongatus PORT2, Isolated from Batu Karas, Pangandaran West Java Indonesia.</title>
        <authorList>
            <person name="Anggraeni S.R."/>
        </authorList>
    </citation>
    <scope>NUCLEOTIDE SEQUENCE</scope>
    <source>
        <strain evidence="2">PORT2</strain>
    </source>
</reference>
<dbReference type="EMBL" id="JACASI010000050">
    <property type="protein sequence ID" value="MCQ3831158.1"/>
    <property type="molecule type" value="Genomic_DNA"/>
</dbReference>
<evidence type="ECO:0000313" key="3">
    <source>
        <dbReference type="Proteomes" id="UP001205566"/>
    </source>
</evidence>
<keyword evidence="3" id="KW-1185">Reference proteome</keyword>
<organism evidence="2 3">
    <name type="scientific">Microbulbifer elongatus</name>
    <dbReference type="NCBI Taxonomy" id="86173"/>
    <lineage>
        <taxon>Bacteria</taxon>
        <taxon>Pseudomonadati</taxon>
        <taxon>Pseudomonadota</taxon>
        <taxon>Gammaproteobacteria</taxon>
        <taxon>Cellvibrionales</taxon>
        <taxon>Microbulbiferaceae</taxon>
        <taxon>Microbulbifer</taxon>
    </lineage>
</organism>
<proteinExistence type="predicted"/>
<gene>
    <name evidence="2" type="ORF">HXX02_17125</name>
</gene>
<dbReference type="InterPro" id="IPR054239">
    <property type="entry name" value="DUF6966"/>
</dbReference>